<comment type="caution">
    <text evidence="1">The sequence shown here is derived from an EMBL/GenBank/DDBJ whole genome shotgun (WGS) entry which is preliminary data.</text>
</comment>
<accession>A0A9P4LFH9</accession>
<dbReference type="Proteomes" id="UP000799777">
    <property type="component" value="Unassembled WGS sequence"/>
</dbReference>
<evidence type="ECO:0000313" key="2">
    <source>
        <dbReference type="Proteomes" id="UP000799777"/>
    </source>
</evidence>
<protein>
    <submittedName>
        <fullName evidence="1">Uncharacterized protein</fullName>
    </submittedName>
</protein>
<sequence>MSDRSSSAGPDAQPFAISSLACLLKATRASLLSGPTPLIIAMHTGEDFDYARQCAAANDVVSVDRMRQLIEQAHSGNRPFVIECHADALAIASPSFKQLLESNSNTTRIDLNLGRVLPGYAMCVPDWYGRALRSKLWHDFLTDEPSVQGDDKWYWVYCYAEMCSMAMDEIAMDLKAFIQDLIELLAPCLTDYAHFLRTL</sequence>
<name>A0A9P4LFH9_9PLEO</name>
<organism evidence="1 2">
    <name type="scientific">Setomelanomma holmii</name>
    <dbReference type="NCBI Taxonomy" id="210430"/>
    <lineage>
        <taxon>Eukaryota</taxon>
        <taxon>Fungi</taxon>
        <taxon>Dikarya</taxon>
        <taxon>Ascomycota</taxon>
        <taxon>Pezizomycotina</taxon>
        <taxon>Dothideomycetes</taxon>
        <taxon>Pleosporomycetidae</taxon>
        <taxon>Pleosporales</taxon>
        <taxon>Pleosporineae</taxon>
        <taxon>Phaeosphaeriaceae</taxon>
        <taxon>Setomelanomma</taxon>
    </lineage>
</organism>
<dbReference type="OrthoDB" id="3793678at2759"/>
<proteinExistence type="predicted"/>
<evidence type="ECO:0000313" key="1">
    <source>
        <dbReference type="EMBL" id="KAF2023178.1"/>
    </source>
</evidence>
<keyword evidence="2" id="KW-1185">Reference proteome</keyword>
<gene>
    <name evidence="1" type="ORF">EK21DRAFT_119022</name>
</gene>
<reference evidence="1" key="1">
    <citation type="journal article" date="2020" name="Stud. Mycol.">
        <title>101 Dothideomycetes genomes: a test case for predicting lifestyles and emergence of pathogens.</title>
        <authorList>
            <person name="Haridas S."/>
            <person name="Albert R."/>
            <person name="Binder M."/>
            <person name="Bloem J."/>
            <person name="Labutti K."/>
            <person name="Salamov A."/>
            <person name="Andreopoulos B."/>
            <person name="Baker S."/>
            <person name="Barry K."/>
            <person name="Bills G."/>
            <person name="Bluhm B."/>
            <person name="Cannon C."/>
            <person name="Castanera R."/>
            <person name="Culley D."/>
            <person name="Daum C."/>
            <person name="Ezra D."/>
            <person name="Gonzalez J."/>
            <person name="Henrissat B."/>
            <person name="Kuo A."/>
            <person name="Liang C."/>
            <person name="Lipzen A."/>
            <person name="Lutzoni F."/>
            <person name="Magnuson J."/>
            <person name="Mondo S."/>
            <person name="Nolan M."/>
            <person name="Ohm R."/>
            <person name="Pangilinan J."/>
            <person name="Park H.-J."/>
            <person name="Ramirez L."/>
            <person name="Alfaro M."/>
            <person name="Sun H."/>
            <person name="Tritt A."/>
            <person name="Yoshinaga Y."/>
            <person name="Zwiers L.-H."/>
            <person name="Turgeon B."/>
            <person name="Goodwin S."/>
            <person name="Spatafora J."/>
            <person name="Crous P."/>
            <person name="Grigoriev I."/>
        </authorList>
    </citation>
    <scope>NUCLEOTIDE SEQUENCE</scope>
    <source>
        <strain evidence="1">CBS 110217</strain>
    </source>
</reference>
<dbReference type="EMBL" id="ML978372">
    <property type="protein sequence ID" value="KAF2023178.1"/>
    <property type="molecule type" value="Genomic_DNA"/>
</dbReference>
<dbReference type="AlphaFoldDB" id="A0A9P4LFH9"/>
<dbReference type="PROSITE" id="PS51257">
    <property type="entry name" value="PROKAR_LIPOPROTEIN"/>
    <property type="match status" value="1"/>
</dbReference>